<gene>
    <name evidence="3" type="ORF">SAMN05660429_02501</name>
</gene>
<dbReference type="OrthoDB" id="6286688at2"/>
<organism evidence="3 4">
    <name type="scientific">Thalassotalea agarivorans</name>
    <name type="common">Thalassomonas agarivorans</name>
    <dbReference type="NCBI Taxonomy" id="349064"/>
    <lineage>
        <taxon>Bacteria</taxon>
        <taxon>Pseudomonadati</taxon>
        <taxon>Pseudomonadota</taxon>
        <taxon>Gammaproteobacteria</taxon>
        <taxon>Alteromonadales</taxon>
        <taxon>Colwelliaceae</taxon>
        <taxon>Thalassotalea</taxon>
    </lineage>
</organism>
<evidence type="ECO:0000259" key="1">
    <source>
        <dbReference type="Pfam" id="PF00534"/>
    </source>
</evidence>
<dbReference type="RefSeq" id="WP_093331036.1">
    <property type="nucleotide sequence ID" value="NZ_AP027363.1"/>
</dbReference>
<name>A0A1I0GM45_THASX</name>
<accession>A0A1I0GM45</accession>
<dbReference type="GO" id="GO:0071793">
    <property type="term" value="P:bacillithiol biosynthetic process"/>
    <property type="evidence" value="ECO:0007669"/>
    <property type="project" value="InterPro"/>
</dbReference>
<sequence>MKIGIVCHPSIGGSGLVATQLGVGLAKKGHEVHFIAQMRPFKLDELPNVFFHDVERINYPLFDDPLVTFALTAKIVEVATEFQLDIVHAHYSIPHSLSCYLANEISPHKFAVITTIHGTDVTIVGRDKPLFPLNRFSINRSCMVTTVSHFQKHYVEKHFDIEKEIVVVHNFIDSKVFTPNNYSDKTRAKLAAADEKIIMHISNFRPVKNTDTVIKVFKNLTEKVNARLILLGDGPELARTKTMCAELGIGDKVTALGKVRNVETLLPVADCIIQPSFNESFSMVALEAMACGVPPVLSNCDGIPEVVVDGVTGFMADPLDVEKLTDACYKILSDRVLAEKMADAGRAHAIKTFAWEEKVSEYEAVYQQAIVLRQNEKC</sequence>
<dbReference type="InterPro" id="IPR050194">
    <property type="entry name" value="Glycosyltransferase_grp1"/>
</dbReference>
<dbReference type="InterPro" id="IPR023881">
    <property type="entry name" value="Thiol_BshA"/>
</dbReference>
<protein>
    <submittedName>
        <fullName evidence="3">N-acetyl-alpha-D-glucosaminyl L-malate synthase BshA</fullName>
    </submittedName>
</protein>
<feature type="domain" description="Glycosyl transferase family 1" evidence="1">
    <location>
        <begin position="185"/>
        <end position="347"/>
    </location>
</feature>
<dbReference type="PANTHER" id="PTHR45947">
    <property type="entry name" value="SULFOQUINOVOSYL TRANSFERASE SQD2"/>
    <property type="match status" value="1"/>
</dbReference>
<evidence type="ECO:0000313" key="4">
    <source>
        <dbReference type="Proteomes" id="UP000199308"/>
    </source>
</evidence>
<dbReference type="InterPro" id="IPR001296">
    <property type="entry name" value="Glyco_trans_1"/>
</dbReference>
<reference evidence="3 4" key="1">
    <citation type="submission" date="2016-10" db="EMBL/GenBank/DDBJ databases">
        <authorList>
            <person name="de Groot N.N."/>
        </authorList>
    </citation>
    <scope>NUCLEOTIDE SEQUENCE [LARGE SCALE GENOMIC DNA]</scope>
    <source>
        <strain evidence="3 4">DSM 19706</strain>
    </source>
</reference>
<dbReference type="InterPro" id="IPR028098">
    <property type="entry name" value="Glyco_trans_4-like_N"/>
</dbReference>
<keyword evidence="4" id="KW-1185">Reference proteome</keyword>
<dbReference type="AlphaFoldDB" id="A0A1I0GM45"/>
<dbReference type="SUPFAM" id="SSF53756">
    <property type="entry name" value="UDP-Glycosyltransferase/glycogen phosphorylase"/>
    <property type="match status" value="1"/>
</dbReference>
<dbReference type="GO" id="GO:0016757">
    <property type="term" value="F:glycosyltransferase activity"/>
    <property type="evidence" value="ECO:0007669"/>
    <property type="project" value="InterPro"/>
</dbReference>
<dbReference type="PANTHER" id="PTHR45947:SF3">
    <property type="entry name" value="SULFOQUINOVOSYL TRANSFERASE SQD2"/>
    <property type="match status" value="1"/>
</dbReference>
<feature type="domain" description="Glycosyltransferase subfamily 4-like N-terminal" evidence="2">
    <location>
        <begin position="11"/>
        <end position="174"/>
    </location>
</feature>
<dbReference type="STRING" id="349064.SAMN05660429_02501"/>
<proteinExistence type="predicted"/>
<evidence type="ECO:0000313" key="3">
    <source>
        <dbReference type="EMBL" id="SET72068.1"/>
    </source>
</evidence>
<dbReference type="Pfam" id="PF13439">
    <property type="entry name" value="Glyco_transf_4"/>
    <property type="match status" value="1"/>
</dbReference>
<dbReference type="Gene3D" id="3.40.50.2000">
    <property type="entry name" value="Glycogen Phosphorylase B"/>
    <property type="match status" value="2"/>
</dbReference>
<dbReference type="EMBL" id="FOHK01000012">
    <property type="protein sequence ID" value="SET72068.1"/>
    <property type="molecule type" value="Genomic_DNA"/>
</dbReference>
<evidence type="ECO:0000259" key="2">
    <source>
        <dbReference type="Pfam" id="PF13439"/>
    </source>
</evidence>
<dbReference type="NCBIfam" id="TIGR03999">
    <property type="entry name" value="thiol_BshA"/>
    <property type="match status" value="1"/>
</dbReference>
<dbReference type="Pfam" id="PF00534">
    <property type="entry name" value="Glycos_transf_1"/>
    <property type="match status" value="1"/>
</dbReference>
<dbReference type="Proteomes" id="UP000199308">
    <property type="component" value="Unassembled WGS sequence"/>
</dbReference>